<dbReference type="GO" id="GO:0043565">
    <property type="term" value="F:sequence-specific DNA binding"/>
    <property type="evidence" value="ECO:0007669"/>
    <property type="project" value="TreeGrafter"/>
</dbReference>
<dbReference type="GO" id="GO:0005634">
    <property type="term" value="C:nucleus"/>
    <property type="evidence" value="ECO:0007669"/>
    <property type="project" value="UniProtKB-SubCell"/>
</dbReference>
<evidence type="ECO:0000256" key="2">
    <source>
        <dbReference type="ARBA" id="ARBA00023015"/>
    </source>
</evidence>
<dbReference type="EMBL" id="JAXIOK010000022">
    <property type="protein sequence ID" value="KAK4744823.1"/>
    <property type="molecule type" value="Genomic_DNA"/>
</dbReference>
<accession>A0AAN7GI39</accession>
<dbReference type="InterPro" id="IPR054502">
    <property type="entry name" value="bHLH-TF_ACT-like_plant"/>
</dbReference>
<keyword evidence="2" id="KW-0805">Transcription regulation</keyword>
<name>A0AAN7GI39_9MYRT</name>
<dbReference type="SUPFAM" id="SSF47459">
    <property type="entry name" value="HLH, helix-loop-helix DNA-binding domain"/>
    <property type="match status" value="1"/>
</dbReference>
<gene>
    <name evidence="8" type="ORF">SAY87_011135</name>
</gene>
<dbReference type="PANTHER" id="PTHR31945">
    <property type="entry name" value="TRANSCRIPTION FACTOR SCREAM2-RELATED"/>
    <property type="match status" value="1"/>
</dbReference>
<proteinExistence type="predicted"/>
<feature type="domain" description="BHLH" evidence="7">
    <location>
        <begin position="177"/>
        <end position="226"/>
    </location>
</feature>
<dbReference type="GO" id="GO:0046983">
    <property type="term" value="F:protein dimerization activity"/>
    <property type="evidence" value="ECO:0007669"/>
    <property type="project" value="InterPro"/>
</dbReference>
<dbReference type="GO" id="GO:0003700">
    <property type="term" value="F:DNA-binding transcription factor activity"/>
    <property type="evidence" value="ECO:0007669"/>
    <property type="project" value="TreeGrafter"/>
</dbReference>
<dbReference type="AlphaFoldDB" id="A0AAN7GI39"/>
<dbReference type="PROSITE" id="PS50888">
    <property type="entry name" value="BHLH"/>
    <property type="match status" value="1"/>
</dbReference>
<protein>
    <recommendedName>
        <fullName evidence="7">BHLH domain-containing protein</fullName>
    </recommendedName>
</protein>
<keyword evidence="9" id="KW-1185">Reference proteome</keyword>
<dbReference type="Pfam" id="PF00010">
    <property type="entry name" value="HLH"/>
    <property type="match status" value="1"/>
</dbReference>
<dbReference type="InterPro" id="IPR036638">
    <property type="entry name" value="HLH_DNA-bd_sf"/>
</dbReference>
<dbReference type="Pfam" id="PF22754">
    <property type="entry name" value="bHLH-TF_ACT-like_plant"/>
    <property type="match status" value="1"/>
</dbReference>
<dbReference type="PANTHER" id="PTHR31945:SF15">
    <property type="entry name" value="TRANSCRIPTION FACTOR BHLH61-RELATED"/>
    <property type="match status" value="1"/>
</dbReference>
<sequence length="374" mass="42300">MELYGQYASYPFQEWLSERRGDPPIWETLQLPTAHEMMDYDLQLLSAHNDCSFAGESPVVVDNFLLSSGSDGLSQTLHHHLDKNDGYYHLTDQFQAQHITDDVASYSPYGTEAGGIFPVYVDSYAVSSMVEEEVLCDDFEASMEILGACKMEPVYSPEYQPVPVLSGPKSRARRPEGQPSKNLMAERRRRKRLNDRLSMLRSIVPKISKMDRTSILGDTIDYMKELLEKIHKLKDELDLGPDLFKVVQPHEDDKQKDIPVRSSPKFHVERRNEDTRVEICCSARPGLLLSTVNTLEALGLEIQQCIISCFNDFALQASCSEEQGQRSMATPQDMEQALFKNAGYGGSHKHILLVFTIPKALPGGRRRDISMTFS</sequence>
<keyword evidence="4" id="KW-0804">Transcription</keyword>
<dbReference type="CDD" id="cd04873">
    <property type="entry name" value="ACT_UUR-ACR-like"/>
    <property type="match status" value="1"/>
</dbReference>
<evidence type="ECO:0000256" key="6">
    <source>
        <dbReference type="SAM" id="MobiDB-lite"/>
    </source>
</evidence>
<evidence type="ECO:0000259" key="7">
    <source>
        <dbReference type="PROSITE" id="PS50888"/>
    </source>
</evidence>
<dbReference type="InterPro" id="IPR051358">
    <property type="entry name" value="TF_AMS/ICE1/BHLH6-like"/>
</dbReference>
<evidence type="ECO:0000256" key="5">
    <source>
        <dbReference type="ARBA" id="ARBA00023242"/>
    </source>
</evidence>
<dbReference type="InterPro" id="IPR011598">
    <property type="entry name" value="bHLH_dom"/>
</dbReference>
<organism evidence="8 9">
    <name type="scientific">Trapa incisa</name>
    <dbReference type="NCBI Taxonomy" id="236973"/>
    <lineage>
        <taxon>Eukaryota</taxon>
        <taxon>Viridiplantae</taxon>
        <taxon>Streptophyta</taxon>
        <taxon>Embryophyta</taxon>
        <taxon>Tracheophyta</taxon>
        <taxon>Spermatophyta</taxon>
        <taxon>Magnoliopsida</taxon>
        <taxon>eudicotyledons</taxon>
        <taxon>Gunneridae</taxon>
        <taxon>Pentapetalae</taxon>
        <taxon>rosids</taxon>
        <taxon>malvids</taxon>
        <taxon>Myrtales</taxon>
        <taxon>Lythraceae</taxon>
        <taxon>Trapa</taxon>
    </lineage>
</organism>
<evidence type="ECO:0000256" key="1">
    <source>
        <dbReference type="ARBA" id="ARBA00004123"/>
    </source>
</evidence>
<evidence type="ECO:0000313" key="8">
    <source>
        <dbReference type="EMBL" id="KAK4744823.1"/>
    </source>
</evidence>
<dbReference type="Gene3D" id="4.10.280.10">
    <property type="entry name" value="Helix-loop-helix DNA-binding domain"/>
    <property type="match status" value="1"/>
</dbReference>
<evidence type="ECO:0000256" key="3">
    <source>
        <dbReference type="ARBA" id="ARBA00023125"/>
    </source>
</evidence>
<dbReference type="Proteomes" id="UP001345219">
    <property type="component" value="Chromosome 9"/>
</dbReference>
<dbReference type="SMART" id="SM00353">
    <property type="entry name" value="HLH"/>
    <property type="match status" value="1"/>
</dbReference>
<evidence type="ECO:0000313" key="9">
    <source>
        <dbReference type="Proteomes" id="UP001345219"/>
    </source>
</evidence>
<keyword evidence="5" id="KW-0539">Nucleus</keyword>
<comment type="subcellular location">
    <subcellularLocation>
        <location evidence="1">Nucleus</location>
    </subcellularLocation>
</comment>
<reference evidence="8 9" key="1">
    <citation type="journal article" date="2023" name="Hortic Res">
        <title>Pangenome of water caltrop reveals structural variations and asymmetric subgenome divergence after allopolyploidization.</title>
        <authorList>
            <person name="Zhang X."/>
            <person name="Chen Y."/>
            <person name="Wang L."/>
            <person name="Yuan Y."/>
            <person name="Fang M."/>
            <person name="Shi L."/>
            <person name="Lu R."/>
            <person name="Comes H.P."/>
            <person name="Ma Y."/>
            <person name="Chen Y."/>
            <person name="Huang G."/>
            <person name="Zhou Y."/>
            <person name="Zheng Z."/>
            <person name="Qiu Y."/>
        </authorList>
    </citation>
    <scope>NUCLEOTIDE SEQUENCE [LARGE SCALE GENOMIC DNA]</scope>
    <source>
        <tissue evidence="8">Roots</tissue>
    </source>
</reference>
<evidence type="ECO:0000256" key="4">
    <source>
        <dbReference type="ARBA" id="ARBA00023163"/>
    </source>
</evidence>
<comment type="caution">
    <text evidence="8">The sequence shown here is derived from an EMBL/GenBank/DDBJ whole genome shotgun (WGS) entry which is preliminary data.</text>
</comment>
<keyword evidence="3" id="KW-0238">DNA-binding</keyword>
<feature type="region of interest" description="Disordered" evidence="6">
    <location>
        <begin position="165"/>
        <end position="187"/>
    </location>
</feature>